<feature type="compositionally biased region" description="Acidic residues" evidence="1">
    <location>
        <begin position="1"/>
        <end position="26"/>
    </location>
</feature>
<sequence>EEGEGEEVAESDMDIESEREETDDADGSSIVSSLHQHNSSHDHSLLADGWGSSCAPEDEEEHRLTPDVFFASGPARRVNNPLYKEKYKRARALASQALSEEYRERYDLISKHLRTRCIFRGLQSSCGPDAPKLTINDPRPTSKHVQKFPSKESNVHYHPGPDSFIAPSAYKKTTTSGSGYPAAPSGPFTFVSTRKLVRAPAAATSLKRTIQNGSTAAVAPSTAMASSSSSS</sequence>
<dbReference type="AlphaFoldDB" id="A0AAV5UDQ4"/>
<name>A0AAV5UDQ4_9BILA</name>
<keyword evidence="4" id="KW-1185">Reference proteome</keyword>
<protein>
    <submittedName>
        <fullName evidence="2">Uncharacterized protein</fullName>
    </submittedName>
</protein>
<feature type="region of interest" description="Disordered" evidence="1">
    <location>
        <begin position="211"/>
        <end position="231"/>
    </location>
</feature>
<feature type="compositionally biased region" description="Low complexity" evidence="1">
    <location>
        <begin position="214"/>
        <end position="231"/>
    </location>
</feature>
<feature type="non-terminal residue" evidence="2">
    <location>
        <position position="1"/>
    </location>
</feature>
<evidence type="ECO:0000313" key="3">
    <source>
        <dbReference type="EMBL" id="GMT08471.1"/>
    </source>
</evidence>
<evidence type="ECO:0000313" key="4">
    <source>
        <dbReference type="Proteomes" id="UP001432027"/>
    </source>
</evidence>
<dbReference type="EMBL" id="BTSX01000006">
    <property type="protein sequence ID" value="GMT05089.1"/>
    <property type="molecule type" value="Genomic_DNA"/>
</dbReference>
<evidence type="ECO:0000256" key="1">
    <source>
        <dbReference type="SAM" id="MobiDB-lite"/>
    </source>
</evidence>
<feature type="non-terminal residue" evidence="2">
    <location>
        <position position="231"/>
    </location>
</feature>
<organism evidence="2 4">
    <name type="scientific">Pristionchus entomophagus</name>
    <dbReference type="NCBI Taxonomy" id="358040"/>
    <lineage>
        <taxon>Eukaryota</taxon>
        <taxon>Metazoa</taxon>
        <taxon>Ecdysozoa</taxon>
        <taxon>Nematoda</taxon>
        <taxon>Chromadorea</taxon>
        <taxon>Rhabditida</taxon>
        <taxon>Rhabditina</taxon>
        <taxon>Diplogasteromorpha</taxon>
        <taxon>Diplogasteroidea</taxon>
        <taxon>Neodiplogasteridae</taxon>
        <taxon>Pristionchus</taxon>
    </lineage>
</organism>
<proteinExistence type="predicted"/>
<comment type="caution">
    <text evidence="2">The sequence shown here is derived from an EMBL/GenBank/DDBJ whole genome shotgun (WGS) entry which is preliminary data.</text>
</comment>
<reference evidence="2" key="1">
    <citation type="submission" date="2023-10" db="EMBL/GenBank/DDBJ databases">
        <title>Genome assembly of Pristionchus species.</title>
        <authorList>
            <person name="Yoshida K."/>
            <person name="Sommer R.J."/>
        </authorList>
    </citation>
    <scope>NUCLEOTIDE SEQUENCE</scope>
    <source>
        <strain evidence="2">RS0144</strain>
    </source>
</reference>
<dbReference type="EMBL" id="BTSX01000099">
    <property type="protein sequence ID" value="GMT08471.1"/>
    <property type="molecule type" value="Genomic_DNA"/>
</dbReference>
<gene>
    <name evidence="2" type="ORF">PENTCL1PPCAC_27263</name>
    <name evidence="3" type="ORF">PENTCL1PPCAC_30645</name>
</gene>
<feature type="region of interest" description="Disordered" evidence="1">
    <location>
        <begin position="1"/>
        <end position="67"/>
    </location>
</feature>
<dbReference type="Proteomes" id="UP001432027">
    <property type="component" value="Unassembled WGS sequence"/>
</dbReference>
<accession>A0AAV5UDQ4</accession>
<evidence type="ECO:0000313" key="2">
    <source>
        <dbReference type="EMBL" id="GMT05089.1"/>
    </source>
</evidence>